<keyword evidence="3" id="KW-1185">Reference proteome</keyword>
<organism evidence="2 3">
    <name type="scientific">Variovorax humicola</name>
    <dbReference type="NCBI Taxonomy" id="1769758"/>
    <lineage>
        <taxon>Bacteria</taxon>
        <taxon>Pseudomonadati</taxon>
        <taxon>Pseudomonadota</taxon>
        <taxon>Betaproteobacteria</taxon>
        <taxon>Burkholderiales</taxon>
        <taxon>Comamonadaceae</taxon>
        <taxon>Variovorax</taxon>
    </lineage>
</organism>
<dbReference type="EMBL" id="JBBKZV010000010">
    <property type="protein sequence ID" value="MEJ8823826.1"/>
    <property type="molecule type" value="Genomic_DNA"/>
</dbReference>
<evidence type="ECO:0000313" key="2">
    <source>
        <dbReference type="EMBL" id="MEJ8823826.1"/>
    </source>
</evidence>
<dbReference type="SUPFAM" id="SSF53335">
    <property type="entry name" value="S-adenosyl-L-methionine-dependent methyltransferases"/>
    <property type="match status" value="1"/>
</dbReference>
<dbReference type="EC" id="2.1.-.-" evidence="2"/>
<dbReference type="Proteomes" id="UP001363010">
    <property type="component" value="Unassembled WGS sequence"/>
</dbReference>
<protein>
    <submittedName>
        <fullName evidence="2">Class I SAM-dependent methyltransferase</fullName>
        <ecNumber evidence="2">2.1.-.-</ecNumber>
    </submittedName>
</protein>
<dbReference type="Pfam" id="PF08242">
    <property type="entry name" value="Methyltransf_12"/>
    <property type="match status" value="1"/>
</dbReference>
<evidence type="ECO:0000313" key="3">
    <source>
        <dbReference type="Proteomes" id="UP001363010"/>
    </source>
</evidence>
<dbReference type="GO" id="GO:0008168">
    <property type="term" value="F:methyltransferase activity"/>
    <property type="evidence" value="ECO:0007669"/>
    <property type="project" value="UniProtKB-KW"/>
</dbReference>
<dbReference type="InterPro" id="IPR029063">
    <property type="entry name" value="SAM-dependent_MTases_sf"/>
</dbReference>
<keyword evidence="2" id="KW-0808">Transferase</keyword>
<feature type="domain" description="Methyltransferase type 12" evidence="1">
    <location>
        <begin position="92"/>
        <end position="166"/>
    </location>
</feature>
<sequence length="248" mass="28042">MTIRKTIRTLLPTPALRFIRKVRGTDDSESYKNLSTQEIFSRIYEKKGWGESGDPSQPFFSGPGSHDGAVFSDYIRSVHDFLATFEKKPDVVDLGCGDFFIGSKIRDLCNNYTACDIVPALIEFNKEKYKELAVDFRVLDLSVDELPNGDVVFVRQVLQHLSNAQIMRAVPKIKAKYKYLVLTEHLPDSRNFKHNLDKPAGPDIRREIKSGVVLTSEPFNLAPQSQREICRVSEYGGIIATTVYQFSG</sequence>
<dbReference type="CDD" id="cd02440">
    <property type="entry name" value="AdoMet_MTases"/>
    <property type="match status" value="1"/>
</dbReference>
<keyword evidence="2" id="KW-0489">Methyltransferase</keyword>
<accession>A0ABU8W180</accession>
<reference evidence="2 3" key="1">
    <citation type="submission" date="2024-03" db="EMBL/GenBank/DDBJ databases">
        <title>Novel species of the genus Variovorax.</title>
        <authorList>
            <person name="Liu Q."/>
            <person name="Xin Y.-H."/>
        </authorList>
    </citation>
    <scope>NUCLEOTIDE SEQUENCE [LARGE SCALE GENOMIC DNA]</scope>
    <source>
        <strain evidence="2 3">KACC 18501</strain>
    </source>
</reference>
<name>A0ABU8W180_9BURK</name>
<dbReference type="Gene3D" id="3.40.50.150">
    <property type="entry name" value="Vaccinia Virus protein VP39"/>
    <property type="match status" value="1"/>
</dbReference>
<proteinExistence type="predicted"/>
<evidence type="ECO:0000259" key="1">
    <source>
        <dbReference type="Pfam" id="PF08242"/>
    </source>
</evidence>
<dbReference type="InterPro" id="IPR013217">
    <property type="entry name" value="Methyltransf_12"/>
</dbReference>
<dbReference type="GO" id="GO:0032259">
    <property type="term" value="P:methylation"/>
    <property type="evidence" value="ECO:0007669"/>
    <property type="project" value="UniProtKB-KW"/>
</dbReference>
<comment type="caution">
    <text evidence="2">The sequence shown here is derived from an EMBL/GenBank/DDBJ whole genome shotgun (WGS) entry which is preliminary data.</text>
</comment>
<dbReference type="RefSeq" id="WP_340364864.1">
    <property type="nucleotide sequence ID" value="NZ_JBBKZV010000010.1"/>
</dbReference>
<gene>
    <name evidence="2" type="ORF">WKW80_17570</name>
</gene>